<keyword evidence="4" id="KW-1185">Reference proteome</keyword>
<organism evidence="3 4">
    <name type="scientific">Phoxinus phoxinus</name>
    <name type="common">Eurasian minnow</name>
    <dbReference type="NCBI Taxonomy" id="58324"/>
    <lineage>
        <taxon>Eukaryota</taxon>
        <taxon>Metazoa</taxon>
        <taxon>Chordata</taxon>
        <taxon>Craniata</taxon>
        <taxon>Vertebrata</taxon>
        <taxon>Euteleostomi</taxon>
        <taxon>Actinopterygii</taxon>
        <taxon>Neopterygii</taxon>
        <taxon>Teleostei</taxon>
        <taxon>Ostariophysi</taxon>
        <taxon>Cypriniformes</taxon>
        <taxon>Leuciscidae</taxon>
        <taxon>Phoxininae</taxon>
        <taxon>Phoxinus</taxon>
    </lineage>
</organism>
<accession>A0AAN9CC72</accession>
<proteinExistence type="predicted"/>
<comment type="caution">
    <text evidence="3">The sequence shown here is derived from an EMBL/GenBank/DDBJ whole genome shotgun (WGS) entry which is preliminary data.</text>
</comment>
<feature type="domain" description="PiggyBac transposable element-derived protein" evidence="2">
    <location>
        <begin position="9"/>
        <end position="60"/>
    </location>
</feature>
<dbReference type="PANTHER" id="PTHR46599">
    <property type="entry name" value="PIGGYBAC TRANSPOSABLE ELEMENT-DERIVED PROTEIN 4"/>
    <property type="match status" value="1"/>
</dbReference>
<sequence length="137" mass="15402">MGSPVLDVSIPPAIKDYNRNMGGVDLSDALIGYYSILHKTKKWYRSFLFHFIDIAIVNAFILYKEMAIARQEKVMSHKAFRETLVMELKAVGSTTTAPPQPPPPASQGALHKPVYFSQDGTVGRRRCVHCHQRTTVK</sequence>
<dbReference type="PANTHER" id="PTHR46599:SF3">
    <property type="entry name" value="PIGGYBAC TRANSPOSABLE ELEMENT-DERIVED PROTEIN 4"/>
    <property type="match status" value="1"/>
</dbReference>
<dbReference type="AlphaFoldDB" id="A0AAN9CC72"/>
<dbReference type="Pfam" id="PF13843">
    <property type="entry name" value="DDE_Tnp_1_7"/>
    <property type="match status" value="1"/>
</dbReference>
<keyword evidence="1" id="KW-0812">Transmembrane</keyword>
<feature type="transmembrane region" description="Helical" evidence="1">
    <location>
        <begin position="43"/>
        <end position="63"/>
    </location>
</feature>
<dbReference type="EMBL" id="JAYKXH010000021">
    <property type="protein sequence ID" value="KAK7130481.1"/>
    <property type="molecule type" value="Genomic_DNA"/>
</dbReference>
<keyword evidence="1" id="KW-0472">Membrane</keyword>
<name>A0AAN9CC72_9TELE</name>
<protein>
    <recommendedName>
        <fullName evidence="2">PiggyBac transposable element-derived protein domain-containing protein</fullName>
    </recommendedName>
</protein>
<gene>
    <name evidence="3" type="ORF">R3I93_019971</name>
</gene>
<evidence type="ECO:0000313" key="3">
    <source>
        <dbReference type="EMBL" id="KAK7130481.1"/>
    </source>
</evidence>
<evidence type="ECO:0000313" key="4">
    <source>
        <dbReference type="Proteomes" id="UP001364617"/>
    </source>
</evidence>
<keyword evidence="1" id="KW-1133">Transmembrane helix</keyword>
<evidence type="ECO:0000256" key="1">
    <source>
        <dbReference type="SAM" id="Phobius"/>
    </source>
</evidence>
<dbReference type="InterPro" id="IPR029526">
    <property type="entry name" value="PGBD"/>
</dbReference>
<reference evidence="3 4" key="1">
    <citation type="submission" date="2024-02" db="EMBL/GenBank/DDBJ databases">
        <title>Chromosome-level genome assembly of the Eurasian Minnow (Phoxinus phoxinus).</title>
        <authorList>
            <person name="Oriowo T.O."/>
            <person name="Martin S."/>
            <person name="Stange M."/>
            <person name="Chrysostomakis Y."/>
            <person name="Brown T."/>
            <person name="Winkler S."/>
            <person name="Kukowka S."/>
            <person name="Myers E.W."/>
            <person name="Bohne A."/>
        </authorList>
    </citation>
    <scope>NUCLEOTIDE SEQUENCE [LARGE SCALE GENOMIC DNA]</scope>
    <source>
        <strain evidence="3">ZFMK-TIS-60720</strain>
        <tissue evidence="3">Whole Organism</tissue>
    </source>
</reference>
<evidence type="ECO:0000259" key="2">
    <source>
        <dbReference type="Pfam" id="PF13843"/>
    </source>
</evidence>
<dbReference type="Proteomes" id="UP001364617">
    <property type="component" value="Unassembled WGS sequence"/>
</dbReference>